<reference evidence="2" key="2">
    <citation type="journal article" date="2007" name="Science">
        <title>Draft genome sequence of the sexually transmitted pathogen Trichomonas vaginalis.</title>
        <authorList>
            <person name="Carlton J.M."/>
            <person name="Hirt R.P."/>
            <person name="Silva J.C."/>
            <person name="Delcher A.L."/>
            <person name="Schatz M."/>
            <person name="Zhao Q."/>
            <person name="Wortman J.R."/>
            <person name="Bidwell S.L."/>
            <person name="Alsmark U.C.M."/>
            <person name="Besteiro S."/>
            <person name="Sicheritz-Ponten T."/>
            <person name="Noel C.J."/>
            <person name="Dacks J.B."/>
            <person name="Foster P.G."/>
            <person name="Simillion C."/>
            <person name="Van de Peer Y."/>
            <person name="Miranda-Saavedra D."/>
            <person name="Barton G.J."/>
            <person name="Westrop G.D."/>
            <person name="Mueller S."/>
            <person name="Dessi D."/>
            <person name="Fiori P.L."/>
            <person name="Ren Q."/>
            <person name="Paulsen I."/>
            <person name="Zhang H."/>
            <person name="Bastida-Corcuera F.D."/>
            <person name="Simoes-Barbosa A."/>
            <person name="Brown M.T."/>
            <person name="Hayes R.D."/>
            <person name="Mukherjee M."/>
            <person name="Okumura C.Y."/>
            <person name="Schneider R."/>
            <person name="Smith A.J."/>
            <person name="Vanacova S."/>
            <person name="Villalvazo M."/>
            <person name="Haas B.J."/>
            <person name="Pertea M."/>
            <person name="Feldblyum T.V."/>
            <person name="Utterback T.R."/>
            <person name="Shu C.L."/>
            <person name="Osoegawa K."/>
            <person name="de Jong P.J."/>
            <person name="Hrdy I."/>
            <person name="Horvathova L."/>
            <person name="Zubacova Z."/>
            <person name="Dolezal P."/>
            <person name="Malik S.B."/>
            <person name="Logsdon J.M. Jr."/>
            <person name="Henze K."/>
            <person name="Gupta A."/>
            <person name="Wang C.C."/>
            <person name="Dunne R.L."/>
            <person name="Upcroft J.A."/>
            <person name="Upcroft P."/>
            <person name="White O."/>
            <person name="Salzberg S.L."/>
            <person name="Tang P."/>
            <person name="Chiu C.-H."/>
            <person name="Lee Y.-S."/>
            <person name="Embley T.M."/>
            <person name="Coombs G.H."/>
            <person name="Mottram J.C."/>
            <person name="Tachezy J."/>
            <person name="Fraser-Liggett C.M."/>
            <person name="Johnson P.J."/>
        </authorList>
    </citation>
    <scope>NUCLEOTIDE SEQUENCE [LARGE SCALE GENOMIC DNA]</scope>
    <source>
        <strain evidence="2">G3</strain>
    </source>
</reference>
<feature type="compositionally biased region" description="Basic and acidic residues" evidence="1">
    <location>
        <begin position="34"/>
        <end position="60"/>
    </location>
</feature>
<keyword evidence="3" id="KW-1185">Reference proteome</keyword>
<dbReference type="RefSeq" id="XP_001322199.1">
    <property type="nucleotide sequence ID" value="XM_001322164.1"/>
</dbReference>
<dbReference type="InParanoid" id="A2EBE6"/>
<organism evidence="2 3">
    <name type="scientific">Trichomonas vaginalis (strain ATCC PRA-98 / G3)</name>
    <dbReference type="NCBI Taxonomy" id="412133"/>
    <lineage>
        <taxon>Eukaryota</taxon>
        <taxon>Metamonada</taxon>
        <taxon>Parabasalia</taxon>
        <taxon>Trichomonadida</taxon>
        <taxon>Trichomonadidae</taxon>
        <taxon>Trichomonas</taxon>
    </lineage>
</organism>
<evidence type="ECO:0000313" key="3">
    <source>
        <dbReference type="Proteomes" id="UP000001542"/>
    </source>
</evidence>
<evidence type="ECO:0000256" key="1">
    <source>
        <dbReference type="SAM" id="MobiDB-lite"/>
    </source>
</evidence>
<accession>A2EBE6</accession>
<evidence type="ECO:0000313" key="2">
    <source>
        <dbReference type="EMBL" id="EAY09976.1"/>
    </source>
</evidence>
<sequence>MSSSDDDPLVFGIRPPRAPPPSNTGRIRRNPRNFRTEKPPPEPQELKKEEANEEVKEIPDKKPQENVIQEINLQYSIHRTKSTITSKTFTFSNESSTLFTGKKARSNFYINKGEDCHISGSHDYEILYLNEDRSWELHEISSNLKLMRMKAEETDITLSKMKKIDILMFKITIFKNGEEINLHSCLPRVKNGGLVLRFGNKFICNSPKNIILLDSQELRVLELFKIAKDFMRMDIQRNMGIPEIVLCAISFINWISH</sequence>
<proteinExistence type="predicted"/>
<reference evidence="2" key="1">
    <citation type="submission" date="2006-10" db="EMBL/GenBank/DDBJ databases">
        <authorList>
            <person name="Amadeo P."/>
            <person name="Zhao Q."/>
            <person name="Wortman J."/>
            <person name="Fraser-Liggett C."/>
            <person name="Carlton J."/>
        </authorList>
    </citation>
    <scope>NUCLEOTIDE SEQUENCE</scope>
    <source>
        <strain evidence="2">G3</strain>
    </source>
</reference>
<name>A2EBE6_TRIV3</name>
<feature type="region of interest" description="Disordered" evidence="1">
    <location>
        <begin position="1"/>
        <end position="60"/>
    </location>
</feature>
<dbReference type="AlphaFoldDB" id="A2EBE6"/>
<protein>
    <recommendedName>
        <fullName evidence="4">Tubby C-terminal domain-containing protein</fullName>
    </recommendedName>
</protein>
<dbReference type="EMBL" id="DS113346">
    <property type="protein sequence ID" value="EAY09976.1"/>
    <property type="molecule type" value="Genomic_DNA"/>
</dbReference>
<dbReference type="KEGG" id="tva:4767908"/>
<gene>
    <name evidence="2" type="ORF">TVAG_127850</name>
</gene>
<dbReference type="Proteomes" id="UP000001542">
    <property type="component" value="Unassembled WGS sequence"/>
</dbReference>
<evidence type="ECO:0008006" key="4">
    <source>
        <dbReference type="Google" id="ProtNLM"/>
    </source>
</evidence>
<dbReference type="VEuPathDB" id="TrichDB:TVAGG3_0406410"/>
<dbReference type="VEuPathDB" id="TrichDB:TVAG_127850"/>